<dbReference type="Pfam" id="PF03446">
    <property type="entry name" value="NAD_binding_2"/>
    <property type="match status" value="1"/>
</dbReference>
<dbReference type="SUPFAM" id="SSF51735">
    <property type="entry name" value="NAD(P)-binding Rossmann-fold domains"/>
    <property type="match status" value="1"/>
</dbReference>
<proteinExistence type="predicted"/>
<dbReference type="Proteomes" id="UP000320055">
    <property type="component" value="Unassembled WGS sequence"/>
</dbReference>
<feature type="domain" description="6-phosphogluconate dehydrogenase NADP-binding" evidence="1">
    <location>
        <begin position="10"/>
        <end position="113"/>
    </location>
</feature>
<keyword evidence="3" id="KW-1185">Reference proteome</keyword>
<reference evidence="2 3" key="1">
    <citation type="submission" date="2019-01" db="EMBL/GenBank/DDBJ databases">
        <authorList>
            <person name="Brito A."/>
        </authorList>
    </citation>
    <scope>NUCLEOTIDE SEQUENCE [LARGE SCALE GENOMIC DNA]</scope>
    <source>
        <strain evidence="2">1</strain>
    </source>
</reference>
<dbReference type="InterPro" id="IPR036291">
    <property type="entry name" value="NAD(P)-bd_dom_sf"/>
</dbReference>
<accession>A0A563VM67</accession>
<dbReference type="PANTHER" id="PTHR43060">
    <property type="entry name" value="3-HYDROXYISOBUTYRATE DEHYDROGENASE-LIKE 1, MITOCHONDRIAL-RELATED"/>
    <property type="match status" value="1"/>
</dbReference>
<evidence type="ECO:0000259" key="1">
    <source>
        <dbReference type="Pfam" id="PF03446"/>
    </source>
</evidence>
<dbReference type="PANTHER" id="PTHR43060:SF15">
    <property type="entry name" value="3-HYDROXYISOBUTYRATE DEHYDROGENASE-LIKE 1, MITOCHONDRIAL-RELATED"/>
    <property type="match status" value="1"/>
</dbReference>
<dbReference type="AlphaFoldDB" id="A0A563VM67"/>
<dbReference type="GO" id="GO:0050661">
    <property type="term" value="F:NADP binding"/>
    <property type="evidence" value="ECO:0007669"/>
    <property type="project" value="InterPro"/>
</dbReference>
<organism evidence="2 3">
    <name type="scientific">Hyella patelloides LEGE 07179</name>
    <dbReference type="NCBI Taxonomy" id="945734"/>
    <lineage>
        <taxon>Bacteria</taxon>
        <taxon>Bacillati</taxon>
        <taxon>Cyanobacteriota</taxon>
        <taxon>Cyanophyceae</taxon>
        <taxon>Pleurocapsales</taxon>
        <taxon>Hyellaceae</taxon>
        <taxon>Hyella</taxon>
    </lineage>
</organism>
<dbReference type="EMBL" id="CAACVJ010000059">
    <property type="protein sequence ID" value="VEP12512.1"/>
    <property type="molecule type" value="Genomic_DNA"/>
</dbReference>
<sequence>MVFNNSSRLTYNSPQETVQNAQIAIAIVTGDRASREIWLNQTTGAINGLKPNTTVMEFSTLTPSWCQELAREINQHNCNFLDAPVVGSRPQAEASQLIYLVGGQAYILNQQRPKFCI</sequence>
<name>A0A563VM67_9CYAN</name>
<dbReference type="Gene3D" id="3.40.50.720">
    <property type="entry name" value="NAD(P)-binding Rossmann-like Domain"/>
    <property type="match status" value="1"/>
</dbReference>
<evidence type="ECO:0000313" key="3">
    <source>
        <dbReference type="Proteomes" id="UP000320055"/>
    </source>
</evidence>
<dbReference type="RefSeq" id="WP_144870476.1">
    <property type="nucleotide sequence ID" value="NZ_LR213902.1"/>
</dbReference>
<evidence type="ECO:0000313" key="2">
    <source>
        <dbReference type="EMBL" id="VEP12512.1"/>
    </source>
</evidence>
<gene>
    <name evidence="2" type="ORF">H1P_1510003</name>
</gene>
<protein>
    <submittedName>
        <fullName evidence="2">3-hydroxyisobutyrate dehydrogenase</fullName>
    </submittedName>
</protein>
<dbReference type="OrthoDB" id="9786703at2"/>
<dbReference type="InterPro" id="IPR006115">
    <property type="entry name" value="6PGDH_NADP-bd"/>
</dbReference>